<evidence type="ECO:0000259" key="2">
    <source>
        <dbReference type="Pfam" id="PF06634"/>
    </source>
</evidence>
<evidence type="ECO:0000313" key="4">
    <source>
        <dbReference type="Proteomes" id="UP001155010"/>
    </source>
</evidence>
<dbReference type="RefSeq" id="WP_259082413.1">
    <property type="nucleotide sequence ID" value="NZ_JANUBB010000015.1"/>
</dbReference>
<feature type="region of interest" description="Disordered" evidence="1">
    <location>
        <begin position="374"/>
        <end position="397"/>
    </location>
</feature>
<sequence>MATATLTDTESFIEAQFPVSKISKESYKERKANRSQTLNGLGKWWGRKPLVMIRAALIGLLMPPSDDPKRDREIFLKIMTMDEDGLWKRMREADGNIRYKDAFELLTEEERARFFDLGEVEGGKAIHHCIDADGRDEKKEMKREIQRLAFRRLSYDEKLSYADRPEQIDGPSEAAWEEINDHLDTDAESLSELVQELGERQFGHAPRVGDAFCGGGSVPFEAARLGCEAYGADLNPVAALLTWASLNIVGGGKEVAERVREAQKQVYAAVDEQITEWGIEHNEKGWRADAYLYCLETKCPECGVDVPMAPSWVIGKRTNTVAQLEMDEEKGRFDIHIEQGVSKSEIDAADDAGTVQNDRLQCPACGRATPMKMVRGDQRGQNGTANDLRMWTNDDVAPRPDDTFQERLYCVRWMETYTDADGSEKTRRHYRTVTDADRHREEKVLHLLENKFHEWQEKGYIPSRRIEPGNKTDEPIRTRGWTHWHHLFNPRQLLTLGTFNREIQAHSGPKVGRVASLLGLQTTADYNSKLSPWSATAGKELVNQVFQNQALNPLFNHGARGFTALDTAFFTDVEPYNAAGSGHSEPINATSTEEVCELWITDPPYADAVNYHELSEFFLAWYEKPLQRLFPEWYADSKRALAVTGDEEDFRRDMVESYRNLAEHMPEDGAQIVMFTHQDASVWADLALIMWAAGLRVTAAWTIATETDSALKQGNYVQGTVLLVLRKRTGDDTAFTDQLKAQVEDKVRDQLDAMRALDEDEEEPSFGDTDYQLAAYAAALRVLTQYGSVEEWDIERELSRTRSNGEQSPIEDIIEEAVQVAADHLIPQNFDSFQWKTLAPSERLYLKGLELEKHGEYRTGAYQELARGFGVREYKPLYASSRANKTRFKSASEFGTKQLGDEGFEGSHVRHALFAVHEARDQDDAQAGRLWLRNELPDYWGNRKKLIEVLSYLASMESVAEHWEEDAKAARLVAGAVENDHA</sequence>
<name>A0A9X2Z5M6_9BACT</name>
<evidence type="ECO:0000256" key="1">
    <source>
        <dbReference type="SAM" id="MobiDB-lite"/>
    </source>
</evidence>
<dbReference type="SUPFAM" id="SSF53335">
    <property type="entry name" value="S-adenosyl-L-methionine-dependent methyltransferases"/>
    <property type="match status" value="1"/>
</dbReference>
<feature type="domain" description="DUF1156" evidence="2">
    <location>
        <begin position="16"/>
        <end position="78"/>
    </location>
</feature>
<organism evidence="3 4">
    <name type="scientific">Salinibacter ruber</name>
    <dbReference type="NCBI Taxonomy" id="146919"/>
    <lineage>
        <taxon>Bacteria</taxon>
        <taxon>Pseudomonadati</taxon>
        <taxon>Rhodothermota</taxon>
        <taxon>Rhodothermia</taxon>
        <taxon>Rhodothermales</taxon>
        <taxon>Salinibacteraceae</taxon>
        <taxon>Salinibacter</taxon>
    </lineage>
</organism>
<evidence type="ECO:0000313" key="3">
    <source>
        <dbReference type="EMBL" id="MCS3953028.1"/>
    </source>
</evidence>
<dbReference type="NCBIfam" id="NF042963">
    <property type="entry name" value="DUF1156_antiphage"/>
    <property type="match status" value="1"/>
</dbReference>
<comment type="caution">
    <text evidence="3">The sequence shown here is derived from an EMBL/GenBank/DDBJ whole genome shotgun (WGS) entry which is preliminary data.</text>
</comment>
<dbReference type="Pfam" id="PF06634">
    <property type="entry name" value="DUF1156"/>
    <property type="match status" value="1"/>
</dbReference>
<proteinExistence type="predicted"/>
<dbReference type="InterPro" id="IPR009537">
    <property type="entry name" value="DUF1156"/>
</dbReference>
<accession>A0A9X2Z5M6</accession>
<keyword evidence="3" id="KW-0808">Transferase</keyword>
<dbReference type="EMBL" id="JANUBB010000015">
    <property type="protein sequence ID" value="MCS3953028.1"/>
    <property type="molecule type" value="Genomic_DNA"/>
</dbReference>
<dbReference type="GO" id="GO:0032259">
    <property type="term" value="P:methylation"/>
    <property type="evidence" value="ECO:0007669"/>
    <property type="project" value="UniProtKB-KW"/>
</dbReference>
<reference evidence="3" key="1">
    <citation type="submission" date="2022-08" db="EMBL/GenBank/DDBJ databases">
        <title>Genomic Encyclopedia of Type Strains, Phase V (KMG-V): Genome sequencing to study the core and pangenomes of soil and plant-associated prokaryotes.</title>
        <authorList>
            <person name="Whitman W."/>
        </authorList>
    </citation>
    <scope>NUCLEOTIDE SEQUENCE</scope>
    <source>
        <strain evidence="3">SP2017</strain>
    </source>
</reference>
<dbReference type="InterPro" id="IPR049953">
    <property type="entry name" value="Antiphage_assoc"/>
</dbReference>
<protein>
    <submittedName>
        <fullName evidence="3">Adenine-specific DNA methylase</fullName>
    </submittedName>
</protein>
<dbReference type="Gene3D" id="3.40.50.150">
    <property type="entry name" value="Vaccinia Virus protein VP39"/>
    <property type="match status" value="1"/>
</dbReference>
<dbReference type="Proteomes" id="UP001155010">
    <property type="component" value="Unassembled WGS sequence"/>
</dbReference>
<gene>
    <name evidence="3" type="ORF">GGP83_003003</name>
</gene>
<dbReference type="AlphaFoldDB" id="A0A9X2Z5M6"/>
<dbReference type="InterPro" id="IPR029063">
    <property type="entry name" value="SAM-dependent_MTases_sf"/>
</dbReference>
<keyword evidence="3" id="KW-0489">Methyltransferase</keyword>
<dbReference type="GO" id="GO:0008168">
    <property type="term" value="F:methyltransferase activity"/>
    <property type="evidence" value="ECO:0007669"/>
    <property type="project" value="UniProtKB-KW"/>
</dbReference>